<dbReference type="InterPro" id="IPR015965">
    <property type="entry name" value="tRNA_lig_PDEase"/>
</dbReference>
<dbReference type="EMBL" id="MU005964">
    <property type="protein sequence ID" value="KAF2862805.1"/>
    <property type="molecule type" value="Genomic_DNA"/>
</dbReference>
<dbReference type="GO" id="GO:0003972">
    <property type="term" value="F:RNA ligase (ATP) activity"/>
    <property type="evidence" value="ECO:0007669"/>
    <property type="project" value="UniProtKB-UniRule"/>
</dbReference>
<keyword evidence="1" id="KW-0819">tRNA processing</keyword>
<dbReference type="Pfam" id="PF08303">
    <property type="entry name" value="tRNA_lig_kinase"/>
    <property type="match status" value="1"/>
</dbReference>
<feature type="domain" description="tRNA ligase phosphodiesterase" evidence="4">
    <location>
        <begin position="552"/>
        <end position="782"/>
    </location>
</feature>
<evidence type="ECO:0000259" key="4">
    <source>
        <dbReference type="Pfam" id="PF08302"/>
    </source>
</evidence>
<reference evidence="7" key="1">
    <citation type="journal article" date="2020" name="Stud. Mycol.">
        <title>101 Dothideomycetes genomes: a test case for predicting lifestyles and emergence of pathogens.</title>
        <authorList>
            <person name="Haridas S."/>
            <person name="Albert R."/>
            <person name="Binder M."/>
            <person name="Bloem J."/>
            <person name="Labutti K."/>
            <person name="Salamov A."/>
            <person name="Andreopoulos B."/>
            <person name="Baker S."/>
            <person name="Barry K."/>
            <person name="Bills G."/>
            <person name="Bluhm B."/>
            <person name="Cannon C."/>
            <person name="Castanera R."/>
            <person name="Culley D."/>
            <person name="Daum C."/>
            <person name="Ezra D."/>
            <person name="Gonzalez J."/>
            <person name="Henrissat B."/>
            <person name="Kuo A."/>
            <person name="Liang C."/>
            <person name="Lipzen A."/>
            <person name="Lutzoni F."/>
            <person name="Magnuson J."/>
            <person name="Mondo S."/>
            <person name="Nolan M."/>
            <person name="Ohm R."/>
            <person name="Pangilinan J."/>
            <person name="Park H.-J."/>
            <person name="Ramirez L."/>
            <person name="Alfaro M."/>
            <person name="Sun H."/>
            <person name="Tritt A."/>
            <person name="Yoshinaga Y."/>
            <person name="Zwiers L.-H."/>
            <person name="Turgeon B."/>
            <person name="Goodwin S."/>
            <person name="Spatafora J."/>
            <person name="Crous P."/>
            <person name="Grigoriev I."/>
        </authorList>
    </citation>
    <scope>NUCLEOTIDE SEQUENCE</scope>
    <source>
        <strain evidence="7">CBS 480.64</strain>
    </source>
</reference>
<gene>
    <name evidence="7" type="ORF">K470DRAFT_211993</name>
</gene>
<dbReference type="PANTHER" id="PTHR32004:SF1">
    <property type="entry name" value="TRNA LIGASE"/>
    <property type="match status" value="1"/>
</dbReference>
<keyword evidence="1 7" id="KW-0436">Ligase</keyword>
<feature type="region of interest" description="Disordered" evidence="3">
    <location>
        <begin position="601"/>
        <end position="625"/>
    </location>
</feature>
<comment type="catalytic activity">
    <reaction evidence="1">
        <text>ATP + (ribonucleotide)n-3'-hydroxyl + 5'-phospho-(ribonucleotide)m = (ribonucleotide)n+m + AMP + diphosphate.</text>
        <dbReference type="EC" id="6.5.1.3"/>
    </reaction>
</comment>
<protein>
    <recommendedName>
        <fullName evidence="1">tRNA ligase</fullName>
        <ecNumber evidence="1">6.5.1.3</ecNumber>
    </recommendedName>
</protein>
<dbReference type="Pfam" id="PF08302">
    <property type="entry name" value="tRNA_lig_CPD"/>
    <property type="match status" value="1"/>
</dbReference>
<evidence type="ECO:0000256" key="1">
    <source>
        <dbReference type="PIRNR" id="PIRNR019634"/>
    </source>
</evidence>
<evidence type="ECO:0000259" key="6">
    <source>
        <dbReference type="Pfam" id="PF09511"/>
    </source>
</evidence>
<feature type="domain" description="T4 RNA ligase 1-like N-terminal" evidence="6">
    <location>
        <begin position="71"/>
        <end position="304"/>
    </location>
</feature>
<keyword evidence="8" id="KW-1185">Reference proteome</keyword>
<dbReference type="InterPro" id="IPR012387">
    <property type="entry name" value="Trl1_fun"/>
</dbReference>
<feature type="active site" description="N6-AMP-lysine intermediate" evidence="2">
    <location>
        <position position="122"/>
    </location>
</feature>
<comment type="similarity">
    <text evidence="1">Belongs to the TRL1 family.</text>
</comment>
<dbReference type="Proteomes" id="UP000799421">
    <property type="component" value="Unassembled WGS sequence"/>
</dbReference>
<evidence type="ECO:0000256" key="3">
    <source>
        <dbReference type="SAM" id="MobiDB-lite"/>
    </source>
</evidence>
<feature type="compositionally biased region" description="Basic and acidic residues" evidence="3">
    <location>
        <begin position="601"/>
        <end position="616"/>
    </location>
</feature>
<dbReference type="PIRSF" id="PIRSF019634">
    <property type="entry name" value="tRNA_lig_yeast"/>
    <property type="match status" value="1"/>
</dbReference>
<dbReference type="AlphaFoldDB" id="A0A6A7C743"/>
<feature type="domain" description="tRNA ligase kinase" evidence="5">
    <location>
        <begin position="392"/>
        <end position="549"/>
    </location>
</feature>
<accession>A0A6A7C743</accession>
<dbReference type="Gene3D" id="3.40.50.300">
    <property type="entry name" value="P-loop containing nucleotide triphosphate hydrolases"/>
    <property type="match status" value="1"/>
</dbReference>
<sequence length="785" mass="88608">MTTLSKAPFRPQDHAAAAQVVKSLEQHKGNKSGKGGFSCKKVTYDIPDAGVSVDSWKLNDWDYKKPNLPTYARGLFTTKNSKGQWEIVVRGYNKFFNVGEVNETQWRNVENNTKGPYELSVKENGCIIFLSGMESGKLLVCSKHSTGPRKGSDANHSTAGEKWAEKHLASVGKTKEQLAAKLRELNVTAVAELCDDEFEEHVLKYTPEQSGLYLHGLNLNAPEFVTYPHDLLDRFAEEWGFRKTSYLVKDDIRDVQAFLETVGEQGGHYNGRDTEGFVIRCHSKAGSGEWHNWFFKYKFEEPYLMYRQWRECTKSMVSGKKPNIKKHEKVTKEYLEFAREAFRRNPSLQKRYMSNHGIIELRDAFLASRGQRGHDIIAEEEKSEEPVTGNVVLVPVATIGCGKTTLAVALCKLFGWGHVQNDNITGKKKPAALTKACVEQLSSCPAVVADRNNHQRRERRQLVDDTSVICPSARYVCLHYTHERSNYDQVREVTRARVLGRGDNHQTIHAASDKKKVEVIMEGFLKRFESVDGGTSPDDRFDLIINLDPCADSAENVQTAVEELYKAFPKLFKRAKPSKEDINSAVEAAINDYRVEIRHTIGDSKRDKTRGGDKAAKANKPKAPKKKKAQFFAAQLPVGRIRSALAAVFRDASPEQVELYNHLLKEDRIQPAFHVTLIHSADSKANADYWKHLNDLAEADGLGTVKVRLDRLVWDDRVMAFTAIIQDSELYSVNQPPHITVGTIEGVKPVESNRMLQRWQEESVGHDIVIKGNVAFECPVEAVYR</sequence>
<dbReference type="PANTHER" id="PTHR32004">
    <property type="entry name" value="TRNA LIGASE"/>
    <property type="match status" value="1"/>
</dbReference>
<evidence type="ECO:0000313" key="8">
    <source>
        <dbReference type="Proteomes" id="UP000799421"/>
    </source>
</evidence>
<dbReference type="EC" id="6.5.1.3" evidence="1"/>
<proteinExistence type="inferred from homology"/>
<dbReference type="InterPro" id="IPR019039">
    <property type="entry name" value="T4-Rnl1-like_N"/>
</dbReference>
<organism evidence="7 8">
    <name type="scientific">Piedraia hortae CBS 480.64</name>
    <dbReference type="NCBI Taxonomy" id="1314780"/>
    <lineage>
        <taxon>Eukaryota</taxon>
        <taxon>Fungi</taxon>
        <taxon>Dikarya</taxon>
        <taxon>Ascomycota</taxon>
        <taxon>Pezizomycotina</taxon>
        <taxon>Dothideomycetes</taxon>
        <taxon>Dothideomycetidae</taxon>
        <taxon>Capnodiales</taxon>
        <taxon>Piedraiaceae</taxon>
        <taxon>Piedraia</taxon>
    </lineage>
</organism>
<dbReference type="SUPFAM" id="SSF52540">
    <property type="entry name" value="P-loop containing nucleoside triphosphate hydrolases"/>
    <property type="match status" value="1"/>
</dbReference>
<dbReference type="InterPro" id="IPR015966">
    <property type="entry name" value="tRNA_lig_kin_fungi"/>
</dbReference>
<dbReference type="FunFam" id="3.40.50.300:FF:001690">
    <property type="entry name" value="tRNA ligase"/>
    <property type="match status" value="1"/>
</dbReference>
<dbReference type="GO" id="GO:0051730">
    <property type="term" value="F:GTP-dependent polyribonucleotide 5'-hydroxyl-kinase activity"/>
    <property type="evidence" value="ECO:0007669"/>
    <property type="project" value="InterPro"/>
</dbReference>
<dbReference type="InterPro" id="IPR027417">
    <property type="entry name" value="P-loop_NTPase"/>
</dbReference>
<evidence type="ECO:0000313" key="7">
    <source>
        <dbReference type="EMBL" id="KAF2862805.1"/>
    </source>
</evidence>
<name>A0A6A7C743_9PEZI</name>
<evidence type="ECO:0000256" key="2">
    <source>
        <dbReference type="PIRSR" id="PIRSR019634-50"/>
    </source>
</evidence>
<evidence type="ECO:0000259" key="5">
    <source>
        <dbReference type="Pfam" id="PF08303"/>
    </source>
</evidence>
<dbReference type="GO" id="GO:0005524">
    <property type="term" value="F:ATP binding"/>
    <property type="evidence" value="ECO:0007669"/>
    <property type="project" value="UniProtKB-UniRule"/>
</dbReference>
<dbReference type="Pfam" id="PF09511">
    <property type="entry name" value="RNA_lig_T4_1"/>
    <property type="match status" value="1"/>
</dbReference>
<dbReference type="GO" id="GO:0005634">
    <property type="term" value="C:nucleus"/>
    <property type="evidence" value="ECO:0007669"/>
    <property type="project" value="TreeGrafter"/>
</dbReference>
<dbReference type="GO" id="GO:0008081">
    <property type="term" value="F:phosphoric diester hydrolase activity"/>
    <property type="evidence" value="ECO:0007669"/>
    <property type="project" value="InterPro"/>
</dbReference>
<dbReference type="OrthoDB" id="276239at2759"/>
<dbReference type="GO" id="GO:0006388">
    <property type="term" value="P:tRNA splicing, via endonucleolytic cleavage and ligation"/>
    <property type="evidence" value="ECO:0007669"/>
    <property type="project" value="UniProtKB-UniRule"/>
</dbReference>